<evidence type="ECO:0000256" key="1">
    <source>
        <dbReference type="SAM" id="Phobius"/>
    </source>
</evidence>
<sequence length="66" mass="7603">MYKDVLRSIDGIEIFPVIGIAIFFLFFVAWIIYVTTMKKQDVDTYSAIPLDLDLDDKIKANDESNI</sequence>
<reference evidence="3" key="1">
    <citation type="journal article" date="2019" name="Int. J. Syst. Evol. Microbiol.">
        <title>The Global Catalogue of Microorganisms (GCM) 10K type strain sequencing project: providing services to taxonomists for standard genome sequencing and annotation.</title>
        <authorList>
            <consortium name="The Broad Institute Genomics Platform"/>
            <consortium name="The Broad Institute Genome Sequencing Center for Infectious Disease"/>
            <person name="Wu L."/>
            <person name="Ma J."/>
        </authorList>
    </citation>
    <scope>NUCLEOTIDE SEQUENCE [LARGE SCALE GENOMIC DNA]</scope>
    <source>
        <strain evidence="3">JCM 18326</strain>
    </source>
</reference>
<keyword evidence="3" id="KW-1185">Reference proteome</keyword>
<accession>A0ABP9D7V1</accession>
<evidence type="ECO:0008006" key="4">
    <source>
        <dbReference type="Google" id="ProtNLM"/>
    </source>
</evidence>
<evidence type="ECO:0000313" key="3">
    <source>
        <dbReference type="Proteomes" id="UP001500298"/>
    </source>
</evidence>
<dbReference type="Proteomes" id="UP001500298">
    <property type="component" value="Unassembled WGS sequence"/>
</dbReference>
<dbReference type="EMBL" id="BAABJX010000018">
    <property type="protein sequence ID" value="GAA4827404.1"/>
    <property type="molecule type" value="Genomic_DNA"/>
</dbReference>
<keyword evidence="1" id="KW-0472">Membrane</keyword>
<comment type="caution">
    <text evidence="2">The sequence shown here is derived from an EMBL/GenBank/DDBJ whole genome shotgun (WGS) entry which is preliminary data.</text>
</comment>
<protein>
    <recommendedName>
        <fullName evidence="4">CcoQ/FixQ family Cbb3-type cytochrome c oxidase assembly chaperone</fullName>
    </recommendedName>
</protein>
<keyword evidence="1" id="KW-1133">Transmembrane helix</keyword>
<organism evidence="2 3">
    <name type="scientific">Algivirga pacifica</name>
    <dbReference type="NCBI Taxonomy" id="1162670"/>
    <lineage>
        <taxon>Bacteria</taxon>
        <taxon>Pseudomonadati</taxon>
        <taxon>Bacteroidota</taxon>
        <taxon>Cytophagia</taxon>
        <taxon>Cytophagales</taxon>
        <taxon>Flammeovirgaceae</taxon>
        <taxon>Algivirga</taxon>
    </lineage>
</organism>
<proteinExistence type="predicted"/>
<dbReference type="RefSeq" id="WP_345369780.1">
    <property type="nucleotide sequence ID" value="NZ_BAABJX010000018.1"/>
</dbReference>
<keyword evidence="1" id="KW-0812">Transmembrane</keyword>
<gene>
    <name evidence="2" type="ORF">GCM10023331_10300</name>
</gene>
<name>A0ABP9D7V1_9BACT</name>
<evidence type="ECO:0000313" key="2">
    <source>
        <dbReference type="EMBL" id="GAA4827404.1"/>
    </source>
</evidence>
<feature type="transmembrane region" description="Helical" evidence="1">
    <location>
        <begin position="12"/>
        <end position="33"/>
    </location>
</feature>